<reference evidence="2" key="1">
    <citation type="submission" date="2018-04" db="EMBL/GenBank/DDBJ databases">
        <title>Whole genome sequencing of Hypsizygus marmoreus.</title>
        <authorList>
            <person name="Choi I.-G."/>
            <person name="Min B."/>
            <person name="Kim J.-G."/>
            <person name="Kim S."/>
            <person name="Oh Y.-L."/>
            <person name="Kong W.-S."/>
            <person name="Park H."/>
            <person name="Jeong J."/>
            <person name="Song E.-S."/>
        </authorList>
    </citation>
    <scope>NUCLEOTIDE SEQUENCE [LARGE SCALE GENOMIC DNA]</scope>
    <source>
        <strain evidence="2">51987-8</strain>
    </source>
</reference>
<gene>
    <name evidence="2" type="ORF">Hypma_008598</name>
</gene>
<comment type="caution">
    <text evidence="2">The sequence shown here is derived from an EMBL/GenBank/DDBJ whole genome shotgun (WGS) entry which is preliminary data.</text>
</comment>
<feature type="region of interest" description="Disordered" evidence="1">
    <location>
        <begin position="611"/>
        <end position="631"/>
    </location>
</feature>
<feature type="region of interest" description="Disordered" evidence="1">
    <location>
        <begin position="532"/>
        <end position="562"/>
    </location>
</feature>
<dbReference type="InParanoid" id="A0A369JV44"/>
<feature type="compositionally biased region" description="Low complexity" evidence="1">
    <location>
        <begin position="617"/>
        <end position="631"/>
    </location>
</feature>
<dbReference type="OrthoDB" id="2969911at2759"/>
<dbReference type="AlphaFoldDB" id="A0A369JV44"/>
<protein>
    <submittedName>
        <fullName evidence="2">Uncharacterized protein</fullName>
    </submittedName>
</protein>
<evidence type="ECO:0000313" key="2">
    <source>
        <dbReference type="EMBL" id="RDB24225.1"/>
    </source>
</evidence>
<evidence type="ECO:0000256" key="1">
    <source>
        <dbReference type="SAM" id="MobiDB-lite"/>
    </source>
</evidence>
<sequence length="631" mass="69099">MGCLDRLIQITPVPLATFANDLSTDWLLNGPKRLSSHESTVDSFFEDNAPRTNTPRPSLAFSFPAWALVFAYSGHIISSIKGELRNYTMPLNIRRLLRRSQSTNDITSTAETVEPPTPVTAHAQDTISADAPASTTGGRTSTMHTMAEALDNYSITDPLPQGISAEATSAIQQRAWYTAVRAANPSTPTIPALVNAGPGTNGGSVALREVGDLFTWGEVHSRRASFLPPLILTSNSLIGDRFISRSHDGYFHYDPAFQSLHTLLVSRDFPAPTPMNLADRRFLPGYAVRLFTEVPLPGEAREVRYRYIGDFYVRRTGEYLPPGRDGWRELTQEAQTQIIQRFRDYYTTPGAGGTTYDDNNIGQWLATSRYFPRVELFHAHCAPEGRTEHLTEMERRLERNAADFTGMPAVQLVPIPVPAPVTVPIPAREPDSPSVYSQASYVSREGTPDIYREADEYAAASGVYVPTDDSDTDSLDTDDDFYLEPPADVSGMQEQVQLRILVPAHTETNAACVVEPDGAQAVLLHAGHPLYSPEEEESEVSSFEGHEESSSQEMEFTDTEDTDAEVHPLAATSSPTASPSVTLPAYSTNPGQDFALPTDFWASITCMSIPESESEGYEGSAESDGSGEWGV</sequence>
<evidence type="ECO:0000313" key="3">
    <source>
        <dbReference type="Proteomes" id="UP000076154"/>
    </source>
</evidence>
<accession>A0A369JV44</accession>
<organism evidence="2 3">
    <name type="scientific">Hypsizygus marmoreus</name>
    <name type="common">White beech mushroom</name>
    <name type="synonym">Agaricus marmoreus</name>
    <dbReference type="NCBI Taxonomy" id="39966"/>
    <lineage>
        <taxon>Eukaryota</taxon>
        <taxon>Fungi</taxon>
        <taxon>Dikarya</taxon>
        <taxon>Basidiomycota</taxon>
        <taxon>Agaricomycotina</taxon>
        <taxon>Agaricomycetes</taxon>
        <taxon>Agaricomycetidae</taxon>
        <taxon>Agaricales</taxon>
        <taxon>Tricholomatineae</taxon>
        <taxon>Lyophyllaceae</taxon>
        <taxon>Hypsizygus</taxon>
    </lineage>
</organism>
<dbReference type="EMBL" id="LUEZ02000045">
    <property type="protein sequence ID" value="RDB24225.1"/>
    <property type="molecule type" value="Genomic_DNA"/>
</dbReference>
<name>A0A369JV44_HYPMA</name>
<proteinExistence type="predicted"/>
<keyword evidence="3" id="KW-1185">Reference proteome</keyword>
<dbReference type="Proteomes" id="UP000076154">
    <property type="component" value="Unassembled WGS sequence"/>
</dbReference>